<dbReference type="Proteomes" id="UP001214553">
    <property type="component" value="Chromosome"/>
</dbReference>
<organism evidence="1 2">
    <name type="scientific">Microbacterium horticulturae</name>
    <dbReference type="NCBI Taxonomy" id="3028316"/>
    <lineage>
        <taxon>Bacteria</taxon>
        <taxon>Bacillati</taxon>
        <taxon>Actinomycetota</taxon>
        <taxon>Actinomycetes</taxon>
        <taxon>Micrococcales</taxon>
        <taxon>Microbacteriaceae</taxon>
        <taxon>Microbacterium</taxon>
    </lineage>
</organism>
<evidence type="ECO:0000313" key="2">
    <source>
        <dbReference type="Proteomes" id="UP001214553"/>
    </source>
</evidence>
<gene>
    <name evidence="1" type="ORF">PU630_00490</name>
</gene>
<dbReference type="RefSeq" id="WP_275278398.1">
    <property type="nucleotide sequence ID" value="NZ_CP119108.1"/>
</dbReference>
<sequence length="62" mass="6848">MTLCSCRSRYGCGIPRASRILLEFEGQGDLAEFPLAGDTLSLTADLTVIEREILDESETARR</sequence>
<proteinExistence type="predicted"/>
<protein>
    <submittedName>
        <fullName evidence="1">Uncharacterized protein</fullName>
    </submittedName>
</protein>
<evidence type="ECO:0000313" key="1">
    <source>
        <dbReference type="EMBL" id="WEG09074.1"/>
    </source>
</evidence>
<accession>A0ABY8BY18</accession>
<reference evidence="1 2" key="1">
    <citation type="submission" date="2023-03" db="EMBL/GenBank/DDBJ databases">
        <title>Genome sequence of Microbacterium sp. KACC 23027.</title>
        <authorList>
            <person name="Kim S."/>
            <person name="Heo J."/>
            <person name="Kwon S.-W."/>
        </authorList>
    </citation>
    <scope>NUCLEOTIDE SEQUENCE [LARGE SCALE GENOMIC DNA]</scope>
    <source>
        <strain evidence="1 2">KACC 23027</strain>
    </source>
</reference>
<dbReference type="EMBL" id="CP119108">
    <property type="protein sequence ID" value="WEG09074.1"/>
    <property type="molecule type" value="Genomic_DNA"/>
</dbReference>
<keyword evidence="2" id="KW-1185">Reference proteome</keyword>
<name>A0ABY8BY18_9MICO</name>